<proteinExistence type="predicted"/>
<accession>A0A3B0R1B8</accession>
<dbReference type="PANTHER" id="PTHR30432">
    <property type="entry name" value="TRANSCRIPTIONAL REGULATOR MODE"/>
    <property type="match status" value="1"/>
</dbReference>
<dbReference type="PANTHER" id="PTHR30432:SF1">
    <property type="entry name" value="DNA-BINDING TRANSCRIPTIONAL DUAL REGULATOR MODE"/>
    <property type="match status" value="1"/>
</dbReference>
<sequence>MKYKIKSRIWIEADGNILLGEGRVRLLKAIEETGSLSKAAKSLNMSYKKAWSIIDKVNYRAERSVITTQIGGKGGGGAQLTPYGKSLVIAFETINEKCWKFLDEQITKQIYSDFKH</sequence>
<dbReference type="InterPro" id="IPR036388">
    <property type="entry name" value="WH-like_DNA-bd_sf"/>
</dbReference>
<organism evidence="1">
    <name type="scientific">hydrothermal vent metagenome</name>
    <dbReference type="NCBI Taxonomy" id="652676"/>
    <lineage>
        <taxon>unclassified sequences</taxon>
        <taxon>metagenomes</taxon>
        <taxon>ecological metagenomes</taxon>
    </lineage>
</organism>
<dbReference type="Gene3D" id="1.10.10.10">
    <property type="entry name" value="Winged helix-like DNA-binding domain superfamily/Winged helix DNA-binding domain"/>
    <property type="match status" value="1"/>
</dbReference>
<dbReference type="InterPro" id="IPR051815">
    <property type="entry name" value="Molybdate_resp_trans_reg"/>
</dbReference>
<dbReference type="EMBL" id="UOEB01000296">
    <property type="protein sequence ID" value="VAV86129.1"/>
    <property type="molecule type" value="Genomic_DNA"/>
</dbReference>
<dbReference type="InterPro" id="IPR036390">
    <property type="entry name" value="WH_DNA-bd_sf"/>
</dbReference>
<evidence type="ECO:0000313" key="1">
    <source>
        <dbReference type="EMBL" id="VAV86129.1"/>
    </source>
</evidence>
<keyword evidence="1" id="KW-0238">DNA-binding</keyword>
<protein>
    <submittedName>
        <fullName evidence="1">DNA-binding domain of ModE / Molybdate-binding domain of ModE</fullName>
    </submittedName>
</protein>
<name>A0A3B0R1B8_9ZZZZ</name>
<dbReference type="GO" id="GO:0003677">
    <property type="term" value="F:DNA binding"/>
    <property type="evidence" value="ECO:0007669"/>
    <property type="project" value="UniProtKB-KW"/>
</dbReference>
<dbReference type="AlphaFoldDB" id="A0A3B0R1B8"/>
<reference evidence="1" key="1">
    <citation type="submission" date="2018-06" db="EMBL/GenBank/DDBJ databases">
        <authorList>
            <person name="Zhirakovskaya E."/>
        </authorList>
    </citation>
    <scope>NUCLEOTIDE SEQUENCE</scope>
</reference>
<dbReference type="SUPFAM" id="SSF46785">
    <property type="entry name" value="Winged helix' DNA-binding domain"/>
    <property type="match status" value="1"/>
</dbReference>
<gene>
    <name evidence="1" type="ORF">MNBD_BACTEROID02-1131</name>
</gene>